<feature type="non-terminal residue" evidence="2">
    <location>
        <position position="569"/>
    </location>
</feature>
<evidence type="ECO:0000313" key="2">
    <source>
        <dbReference type="EMBL" id="GFA67217.1"/>
    </source>
</evidence>
<proteinExistence type="predicted"/>
<protein>
    <submittedName>
        <fullName evidence="2">Uncharacterized protein</fullName>
    </submittedName>
</protein>
<sequence>KLNQLSGSGKVNMFNAVIWIRNIVIKKRVEDLQLGIESYQTKLNLTKLNWDASDFLFKEDYTIVSKPWAVIYRDRNYQKKMIRETKVHKFSDGTHGKKNLVCSHGRRLGWTDHGQSHVALAGSDPEPMHDDFVATVYPQFFNDKPTEKGSGKTNMETEVESMVTVMIHRAFSLVPSLSMPVIDLTPPKPVSSTTQAPIFTATTETTTTLPPPPPQQQSTTDPALASCVSTLEMLRDLPHKIDQTVNKAVKEAVQTALQALLRERFKDLSESDMKEILHDWRFKSGTYSSHPKHVALYEALEASMDRDNRDEFLDVIAKSRNKCREDQDPPPPPDLDQGKKKRKSKLSKADLEGPAYKVVIAFHSNSNSVQFHMKECHLLLIDQIDLVNPKGHQVIPDMSKPLPLGGPPGQKKCSISKLKAANYLDFGLEELISSLWIESEQEYDISKLNQLSGSGKVNMFNAVIWIRNIVIKKRVEDLQLGIESYQTKLNLTKLNWDASDFLFKEDYTIVSKPWAVIYRDRNYQKKMIRETKVHKFSDGTLTRILEKLDHMVKDFKLFKYNPGMEKRIW</sequence>
<comment type="caution">
    <text evidence="2">The sequence shown here is derived from an EMBL/GenBank/DDBJ whole genome shotgun (WGS) entry which is preliminary data.</text>
</comment>
<gene>
    <name evidence="2" type="ORF">Tci_639189</name>
</gene>
<feature type="non-terminal residue" evidence="2">
    <location>
        <position position="1"/>
    </location>
</feature>
<accession>A0A699K1Z1</accession>
<name>A0A699K1Z1_TANCI</name>
<reference evidence="2" key="1">
    <citation type="journal article" date="2019" name="Sci. Rep.">
        <title>Draft genome of Tanacetum cinerariifolium, the natural source of mosquito coil.</title>
        <authorList>
            <person name="Yamashiro T."/>
            <person name="Shiraishi A."/>
            <person name="Satake H."/>
            <person name="Nakayama K."/>
        </authorList>
    </citation>
    <scope>NUCLEOTIDE SEQUENCE</scope>
</reference>
<dbReference type="EMBL" id="BKCJ010466175">
    <property type="protein sequence ID" value="GFA67217.1"/>
    <property type="molecule type" value="Genomic_DNA"/>
</dbReference>
<dbReference type="AlphaFoldDB" id="A0A699K1Z1"/>
<evidence type="ECO:0000256" key="1">
    <source>
        <dbReference type="SAM" id="MobiDB-lite"/>
    </source>
</evidence>
<organism evidence="2">
    <name type="scientific">Tanacetum cinerariifolium</name>
    <name type="common">Dalmatian daisy</name>
    <name type="synonym">Chrysanthemum cinerariifolium</name>
    <dbReference type="NCBI Taxonomy" id="118510"/>
    <lineage>
        <taxon>Eukaryota</taxon>
        <taxon>Viridiplantae</taxon>
        <taxon>Streptophyta</taxon>
        <taxon>Embryophyta</taxon>
        <taxon>Tracheophyta</taxon>
        <taxon>Spermatophyta</taxon>
        <taxon>Magnoliopsida</taxon>
        <taxon>eudicotyledons</taxon>
        <taxon>Gunneridae</taxon>
        <taxon>Pentapetalae</taxon>
        <taxon>asterids</taxon>
        <taxon>campanulids</taxon>
        <taxon>Asterales</taxon>
        <taxon>Asteraceae</taxon>
        <taxon>Asteroideae</taxon>
        <taxon>Anthemideae</taxon>
        <taxon>Anthemidinae</taxon>
        <taxon>Tanacetum</taxon>
    </lineage>
</organism>
<feature type="region of interest" description="Disordered" evidence="1">
    <location>
        <begin position="320"/>
        <end position="349"/>
    </location>
</feature>